<gene>
    <name evidence="1" type="ORF">FHR83_008177</name>
</gene>
<dbReference type="Proteomes" id="UP000590749">
    <property type="component" value="Unassembled WGS sequence"/>
</dbReference>
<keyword evidence="2" id="KW-1185">Reference proteome</keyword>
<organism evidence="1 2">
    <name type="scientific">Actinoplanes campanulatus</name>
    <dbReference type="NCBI Taxonomy" id="113559"/>
    <lineage>
        <taxon>Bacteria</taxon>
        <taxon>Bacillati</taxon>
        <taxon>Actinomycetota</taxon>
        <taxon>Actinomycetes</taxon>
        <taxon>Micromonosporales</taxon>
        <taxon>Micromonosporaceae</taxon>
        <taxon>Actinoplanes</taxon>
    </lineage>
</organism>
<protein>
    <recommendedName>
        <fullName evidence="3">DUF4192 domain-containing protein</fullName>
    </recommendedName>
</protein>
<reference evidence="1 2" key="1">
    <citation type="submission" date="2020-08" db="EMBL/GenBank/DDBJ databases">
        <title>Genomic Encyclopedia of Type Strains, Phase III (KMG-III): the genomes of soil and plant-associated and newly described type strains.</title>
        <authorList>
            <person name="Whitman W."/>
        </authorList>
    </citation>
    <scope>NUCLEOTIDE SEQUENCE [LARGE SCALE GENOMIC DNA]</scope>
    <source>
        <strain evidence="1 2">CECT 3287</strain>
    </source>
</reference>
<proteinExistence type="predicted"/>
<dbReference type="RefSeq" id="WP_183226502.1">
    <property type="nucleotide sequence ID" value="NZ_BMPW01000010.1"/>
</dbReference>
<dbReference type="InterPro" id="IPR025447">
    <property type="entry name" value="DUF4192"/>
</dbReference>
<evidence type="ECO:0000313" key="1">
    <source>
        <dbReference type="EMBL" id="MBB3100455.1"/>
    </source>
</evidence>
<evidence type="ECO:0000313" key="2">
    <source>
        <dbReference type="Proteomes" id="UP000590749"/>
    </source>
</evidence>
<comment type="caution">
    <text evidence="1">The sequence shown here is derived from an EMBL/GenBank/DDBJ whole genome shotgun (WGS) entry which is preliminary data.</text>
</comment>
<dbReference type="EMBL" id="JACHXF010000025">
    <property type="protein sequence ID" value="MBB3100455.1"/>
    <property type="molecule type" value="Genomic_DNA"/>
</dbReference>
<dbReference type="Pfam" id="PF13830">
    <property type="entry name" value="DUF4192"/>
    <property type="match status" value="1"/>
</dbReference>
<dbReference type="AlphaFoldDB" id="A0A7W5AQH4"/>
<name>A0A7W5AQH4_9ACTN</name>
<evidence type="ECO:0008006" key="3">
    <source>
        <dbReference type="Google" id="ProtNLM"/>
    </source>
</evidence>
<accession>A0A7W5AQH4</accession>
<sequence>MTGDCSLVLRTPSDLLAALPFLLGYHPRDDLALVGLRGRELDFGACLDLPPPDRCAETAREVAGAVARQRPDAMVIVGYGPPRRVTPVVLSVAEALRAAGVRIDDVLRVDDGRWWSYLCEDPGCCPPQGLPCPPPDSVIAAAATYLGQVALPSREHLADQVAAVRGPARKAMVAATERARTRFPELLDDVRRIRRAGRLAIRDAEKRYRSGAALTDDEVAWLGSLLVERGVEDYALNRTGPEEWRVRLWTDVVRRVETAFVAAPACLLGFAAWRLGRGALARVAVERALSAEPGHQLARMLFELLTSGIPPTLVNRRAG</sequence>